<gene>
    <name evidence="1" type="ORF">SAMN04490220_1220</name>
</gene>
<organism evidence="1 2">
    <name type="scientific">Rhodococcus jostii</name>
    <dbReference type="NCBI Taxonomy" id="132919"/>
    <lineage>
        <taxon>Bacteria</taxon>
        <taxon>Bacillati</taxon>
        <taxon>Actinomycetota</taxon>
        <taxon>Actinomycetes</taxon>
        <taxon>Mycobacteriales</taxon>
        <taxon>Nocardiaceae</taxon>
        <taxon>Rhodococcus</taxon>
    </lineage>
</organism>
<evidence type="ECO:0000313" key="1">
    <source>
        <dbReference type="EMBL" id="SEC27261.1"/>
    </source>
</evidence>
<protein>
    <submittedName>
        <fullName evidence="1">Uncharacterized protein</fullName>
    </submittedName>
</protein>
<accession>A0A1H4R6F8</accession>
<reference evidence="2" key="1">
    <citation type="submission" date="2016-10" db="EMBL/GenBank/DDBJ databases">
        <authorList>
            <person name="Varghese N."/>
        </authorList>
    </citation>
    <scope>NUCLEOTIDE SEQUENCE [LARGE SCALE GENOMIC DNA]</scope>
    <source>
        <strain evidence="2">DSM 44719</strain>
    </source>
</reference>
<sequence>MQRTERANPLRVAHATGTCSLDVMDRNMLVTNVIQDPVLDRTQHLEGEGSAAFAATLLDLENQTAEK</sequence>
<dbReference type="AlphaFoldDB" id="A0A1H4R6F8"/>
<dbReference type="Proteomes" id="UP000183407">
    <property type="component" value="Unassembled WGS sequence"/>
</dbReference>
<evidence type="ECO:0000313" key="2">
    <source>
        <dbReference type="Proteomes" id="UP000183407"/>
    </source>
</evidence>
<name>A0A1H4R6F8_RHOJO</name>
<dbReference type="EMBL" id="FNTL01000004">
    <property type="protein sequence ID" value="SEC27261.1"/>
    <property type="molecule type" value="Genomic_DNA"/>
</dbReference>
<proteinExistence type="predicted"/>